<evidence type="ECO:0000313" key="3">
    <source>
        <dbReference type="Proteomes" id="UP000325313"/>
    </source>
</evidence>
<feature type="compositionally biased region" description="Polar residues" evidence="1">
    <location>
        <begin position="501"/>
        <end position="515"/>
    </location>
</feature>
<feature type="compositionally biased region" description="Basic and acidic residues" evidence="1">
    <location>
        <begin position="732"/>
        <end position="750"/>
    </location>
</feature>
<gene>
    <name evidence="2" type="ORF">PGTUg99_012073</name>
</gene>
<feature type="compositionally biased region" description="Polar residues" evidence="1">
    <location>
        <begin position="682"/>
        <end position="694"/>
    </location>
</feature>
<protein>
    <submittedName>
        <fullName evidence="2">Uncharacterized protein</fullName>
    </submittedName>
</protein>
<feature type="compositionally biased region" description="Basic and acidic residues" evidence="1">
    <location>
        <begin position="199"/>
        <end position="212"/>
    </location>
</feature>
<feature type="compositionally biased region" description="Polar residues" evidence="1">
    <location>
        <begin position="418"/>
        <end position="427"/>
    </location>
</feature>
<name>A0A5B0NCC6_PUCGR</name>
<proteinExistence type="predicted"/>
<evidence type="ECO:0000256" key="1">
    <source>
        <dbReference type="SAM" id="MobiDB-lite"/>
    </source>
</evidence>
<dbReference type="EMBL" id="VDEP01000413">
    <property type="protein sequence ID" value="KAA1086154.1"/>
    <property type="molecule type" value="Genomic_DNA"/>
</dbReference>
<feature type="region of interest" description="Disordered" evidence="1">
    <location>
        <begin position="486"/>
        <end position="882"/>
    </location>
</feature>
<accession>A0A5B0NCC6</accession>
<sequence length="1319" mass="148190">MQQPLHQNMMKMFIFYIGISHLIEKLPIPQVLGSPMQTTMRHTSPLVPHDVTSPLVPHDVNGQAIIPKRLPGAESLELVRVDRGKLVFPGNLVDCDMAWYGPPKRVTKPYAPIKQAKSKPLSAAAPAFHPAPKTSSAGLLGPHPRNPETMEKLRIEGSQYYRSRGTPNVFAGANTRGYNQPRKNMVRYIQKNKMPAQEIVRKPVVKDPKAEKSSSSGELPSPLGDPVHSTGMMNTNRAIGILNREEPTKTNLPENSDPGMSLNSSIKGIASPFPAQSLQEEIKTVLKIPAINYSSSLQGEIKTQGKIPAIDSSSGTASASQHNNVKCDSTNQVDHTLQDPKTSEIIPTKKNTSDKLLQLPDNTSSTVTATPSTVKSSVGETVDPQQQKTWANVVIGTESKHRSNTEILLPGNPKEATDISSQKNLSGSEDLLSKGQTTNSMPLKVGPMSTELDDGWQAVHGKKSAKRKQFLTENLTKEEIVDPLLSRTSKELEKGNKQKADQTNQENESLNTGIQKESDQKLKSLGSLKEKLSSDEVKHTEMETPVIIKGSSLTESNKAQGKTKPRKNSVEETQLMRNLSMLDLLVPPQSGSKKGKKKPKEKKMVAMKAILPQDNSKLTREGLSFSRMNQEDDNMKEPLSKNQLLISSEQTPAENYVGEQIQKEKYENKPGSPEENSDRNNDGSNSPKINQEPSEPNDGWKSVHGKKSANVKQLPTKHFPINQIDEALPSNKSKETEEGHELNEQGDEQKGNQINPENQISNAGIEKKSSKKAKSSGGSQEKLSIDEGKQTELETPSIVKTSSLKGSKNSKDKKKGKKESAEEDQLMERFGMLDFLPATQIEAKKGKRKSKEKNKEGNKTSNSEDLSNMGKDSPKSSEEDNMVEQLMSSNQSLIGSDQTTAEKSVVQIFEEIFSHPKNAEFNREINEIWKAYQAPSTSANEPGQVVHFARFEKYKTLWKNNNLDINLMNHVSNLLKVDEKKNYIGIGKLDSNTFQMIVSTVNNDPHLMQKIHKFLEINLGQNEAFRRMVALSKQLVQINMPPLKDALEKWDPEHEGYLFENAKVAEFQHIFDIFGDYGILKGKDDFKNELEKKEDDRYYVENKKHELYLDIFGENEFVSRSPPTIHFHRKYYGLIENSNYRNIIKSENFLSSLESKGISMNRILTVIIILGLENDNWLGSIADVQVVHYLSKVLFKVLLSNKYNHLPWNETAERTWLIENYKEKYLLSFTKLISRLERIPEASLKNVDQAIYRKPGRSVIEKLKKSPTKEKINSVLKSLKYVKLQTDDEEILKVESFKPRILSHRLKFFEPESKKNKPY</sequence>
<comment type="caution">
    <text evidence="2">The sequence shown here is derived from an EMBL/GenBank/DDBJ whole genome shotgun (WGS) entry which is preliminary data.</text>
</comment>
<feature type="region of interest" description="Disordered" evidence="1">
    <location>
        <begin position="308"/>
        <end position="333"/>
    </location>
</feature>
<dbReference type="Proteomes" id="UP000325313">
    <property type="component" value="Unassembled WGS sequence"/>
</dbReference>
<evidence type="ECO:0000313" key="2">
    <source>
        <dbReference type="EMBL" id="KAA1086154.1"/>
    </source>
</evidence>
<feature type="compositionally biased region" description="Polar residues" evidence="1">
    <location>
        <begin position="311"/>
        <end position="333"/>
    </location>
</feature>
<organism evidence="2 3">
    <name type="scientific">Puccinia graminis f. sp. tritici</name>
    <dbReference type="NCBI Taxonomy" id="56615"/>
    <lineage>
        <taxon>Eukaryota</taxon>
        <taxon>Fungi</taxon>
        <taxon>Dikarya</taxon>
        <taxon>Basidiomycota</taxon>
        <taxon>Pucciniomycotina</taxon>
        <taxon>Pucciniomycetes</taxon>
        <taxon>Pucciniales</taxon>
        <taxon>Pucciniaceae</taxon>
        <taxon>Puccinia</taxon>
    </lineage>
</organism>
<feature type="region of interest" description="Disordered" evidence="1">
    <location>
        <begin position="125"/>
        <end position="145"/>
    </location>
</feature>
<feature type="compositionally biased region" description="Basic and acidic residues" evidence="1">
    <location>
        <begin position="629"/>
        <end position="639"/>
    </location>
</feature>
<feature type="compositionally biased region" description="Low complexity" evidence="1">
    <location>
        <begin position="213"/>
        <end position="224"/>
    </location>
</feature>
<feature type="region of interest" description="Disordered" evidence="1">
    <location>
        <begin position="198"/>
        <end position="231"/>
    </location>
</feature>
<feature type="compositionally biased region" description="Polar residues" evidence="1">
    <location>
        <begin position="640"/>
        <end position="653"/>
    </location>
</feature>
<feature type="compositionally biased region" description="Basic and acidic residues" evidence="1">
    <location>
        <begin position="783"/>
        <end position="792"/>
    </location>
</feature>
<feature type="compositionally biased region" description="Basic and acidic residues" evidence="1">
    <location>
        <begin position="516"/>
        <end position="542"/>
    </location>
</feature>
<feature type="compositionally biased region" description="Polar residues" evidence="1">
    <location>
        <begin position="551"/>
        <end position="560"/>
    </location>
</feature>
<feature type="region of interest" description="Disordered" evidence="1">
    <location>
        <begin position="402"/>
        <end position="445"/>
    </location>
</feature>
<feature type="compositionally biased region" description="Basic and acidic residues" evidence="1">
    <location>
        <begin position="488"/>
        <end position="500"/>
    </location>
</feature>
<feature type="compositionally biased region" description="Polar residues" evidence="1">
    <location>
        <begin position="751"/>
        <end position="762"/>
    </location>
</feature>
<reference evidence="2 3" key="1">
    <citation type="submission" date="2019-05" db="EMBL/GenBank/DDBJ databases">
        <title>Emergence of the Ug99 lineage of the wheat stem rust pathogen through somatic hybridization.</title>
        <authorList>
            <person name="Li F."/>
            <person name="Upadhyaya N.M."/>
            <person name="Sperschneider J."/>
            <person name="Matny O."/>
            <person name="Nguyen-Phuc H."/>
            <person name="Mago R."/>
            <person name="Raley C."/>
            <person name="Miller M.E."/>
            <person name="Silverstein K.A.T."/>
            <person name="Henningsen E."/>
            <person name="Hirsch C.D."/>
            <person name="Visser B."/>
            <person name="Pretorius Z.A."/>
            <person name="Steffenson B.J."/>
            <person name="Schwessinger B."/>
            <person name="Dodds P.N."/>
            <person name="Figueroa M."/>
        </authorList>
    </citation>
    <scope>NUCLEOTIDE SEQUENCE [LARGE SCALE GENOMIC DNA]</scope>
    <source>
        <strain evidence="2 3">Ug99</strain>
    </source>
</reference>